<sequence>MKMEDIARLAGVSKAAVSLAFNGKPGIGDETRERILSIAGRAGYKPRTRAQSQEVVADTSGDRAMTALLFLVIANSGIVTSQYDRQPFFRELIHFLEQGSRAGGFPLLISAIDMERFDEDLRAIAELHSERGVILLGTNLDKGTLSRIAERLPKLVVLDTCFETLPIPFVYTNNPLGGYQAGNWLCRSGHRAIGYVASNVRIPNFDARRKGFDEAMREWGIEVMSEHEFAVDPMVPAAQDSFKNGIERLRTEGKPLPTALFCESDFIAICAMKSLAELGIRVPEQVSVIGFDDISEAVIVSPELTTVRVDKEKMVRSAVRLATEAIEAPSGGAVKIAIDTVLIERRSSSAAPPFTSDAD</sequence>
<gene>
    <name evidence="5" type="ORF">H7B67_13255</name>
</gene>
<keyword evidence="6" id="KW-1185">Reference proteome</keyword>
<dbReference type="Pfam" id="PF13377">
    <property type="entry name" value="Peripla_BP_3"/>
    <property type="match status" value="1"/>
</dbReference>
<reference evidence="5 6" key="1">
    <citation type="submission" date="2020-08" db="EMBL/GenBank/DDBJ databases">
        <title>Cohnella phylogeny.</title>
        <authorList>
            <person name="Dunlap C."/>
        </authorList>
    </citation>
    <scope>NUCLEOTIDE SEQUENCE [LARGE SCALE GENOMIC DNA]</scope>
    <source>
        <strain evidence="5 6">DSM 25241</strain>
    </source>
</reference>
<dbReference type="SUPFAM" id="SSF47413">
    <property type="entry name" value="lambda repressor-like DNA-binding domains"/>
    <property type="match status" value="1"/>
</dbReference>
<dbReference type="InterPro" id="IPR010982">
    <property type="entry name" value="Lambda_DNA-bd_dom_sf"/>
</dbReference>
<comment type="caution">
    <text evidence="5">The sequence shown here is derived from an EMBL/GenBank/DDBJ whole genome shotgun (WGS) entry which is preliminary data.</text>
</comment>
<proteinExistence type="predicted"/>
<dbReference type="CDD" id="cd01392">
    <property type="entry name" value="HTH_LacI"/>
    <property type="match status" value="1"/>
</dbReference>
<dbReference type="PROSITE" id="PS50932">
    <property type="entry name" value="HTH_LACI_2"/>
    <property type="match status" value="1"/>
</dbReference>
<dbReference type="EMBL" id="JACJVQ010000010">
    <property type="protein sequence ID" value="MBB6635082.1"/>
    <property type="molecule type" value="Genomic_DNA"/>
</dbReference>
<dbReference type="GO" id="GO:0003700">
    <property type="term" value="F:DNA-binding transcription factor activity"/>
    <property type="evidence" value="ECO:0007669"/>
    <property type="project" value="TreeGrafter"/>
</dbReference>
<dbReference type="Proteomes" id="UP000535838">
    <property type="component" value="Unassembled WGS sequence"/>
</dbReference>
<organism evidence="5 6">
    <name type="scientific">Cohnella thailandensis</name>
    <dbReference type="NCBI Taxonomy" id="557557"/>
    <lineage>
        <taxon>Bacteria</taxon>
        <taxon>Bacillati</taxon>
        <taxon>Bacillota</taxon>
        <taxon>Bacilli</taxon>
        <taxon>Bacillales</taxon>
        <taxon>Paenibacillaceae</taxon>
        <taxon>Cohnella</taxon>
    </lineage>
</organism>
<protein>
    <submittedName>
        <fullName evidence="5">LacI family DNA-binding transcriptional regulator</fullName>
    </submittedName>
</protein>
<name>A0A841SUZ7_9BACL</name>
<dbReference type="SMART" id="SM00354">
    <property type="entry name" value="HTH_LACI"/>
    <property type="match status" value="1"/>
</dbReference>
<dbReference type="AlphaFoldDB" id="A0A841SUZ7"/>
<accession>A0A841SUZ7</accession>
<keyword evidence="2 5" id="KW-0238">DNA-binding</keyword>
<dbReference type="InterPro" id="IPR046335">
    <property type="entry name" value="LacI/GalR-like_sensor"/>
</dbReference>
<dbReference type="InterPro" id="IPR000843">
    <property type="entry name" value="HTH_LacI"/>
</dbReference>
<dbReference type="InterPro" id="IPR028082">
    <property type="entry name" value="Peripla_BP_I"/>
</dbReference>
<dbReference type="Gene3D" id="1.10.260.40">
    <property type="entry name" value="lambda repressor-like DNA-binding domains"/>
    <property type="match status" value="1"/>
</dbReference>
<evidence type="ECO:0000256" key="3">
    <source>
        <dbReference type="ARBA" id="ARBA00023163"/>
    </source>
</evidence>
<evidence type="ECO:0000313" key="5">
    <source>
        <dbReference type="EMBL" id="MBB6635082.1"/>
    </source>
</evidence>
<keyword evidence="3" id="KW-0804">Transcription</keyword>
<evidence type="ECO:0000256" key="1">
    <source>
        <dbReference type="ARBA" id="ARBA00023015"/>
    </source>
</evidence>
<dbReference type="Gene3D" id="3.40.50.2300">
    <property type="match status" value="2"/>
</dbReference>
<dbReference type="GO" id="GO:0000976">
    <property type="term" value="F:transcription cis-regulatory region binding"/>
    <property type="evidence" value="ECO:0007669"/>
    <property type="project" value="TreeGrafter"/>
</dbReference>
<dbReference type="SUPFAM" id="SSF53822">
    <property type="entry name" value="Periplasmic binding protein-like I"/>
    <property type="match status" value="1"/>
</dbReference>
<dbReference type="PANTHER" id="PTHR30146:SF150">
    <property type="entry name" value="ARABINOSE METABOLISM TRANSCRIPTIONAL REPRESSOR"/>
    <property type="match status" value="1"/>
</dbReference>
<dbReference type="Pfam" id="PF00356">
    <property type="entry name" value="LacI"/>
    <property type="match status" value="1"/>
</dbReference>
<feature type="domain" description="HTH lacI-type" evidence="4">
    <location>
        <begin position="1"/>
        <end position="52"/>
    </location>
</feature>
<evidence type="ECO:0000256" key="2">
    <source>
        <dbReference type="ARBA" id="ARBA00023125"/>
    </source>
</evidence>
<evidence type="ECO:0000313" key="6">
    <source>
        <dbReference type="Proteomes" id="UP000535838"/>
    </source>
</evidence>
<keyword evidence="1" id="KW-0805">Transcription regulation</keyword>
<dbReference type="PANTHER" id="PTHR30146">
    <property type="entry name" value="LACI-RELATED TRANSCRIPTIONAL REPRESSOR"/>
    <property type="match status" value="1"/>
</dbReference>
<dbReference type="RefSeq" id="WP_185120327.1">
    <property type="nucleotide sequence ID" value="NZ_JACJVQ010000010.1"/>
</dbReference>
<evidence type="ECO:0000259" key="4">
    <source>
        <dbReference type="PROSITE" id="PS50932"/>
    </source>
</evidence>